<dbReference type="GO" id="GO:0003824">
    <property type="term" value="F:catalytic activity"/>
    <property type="evidence" value="ECO:0007669"/>
    <property type="project" value="InterPro"/>
</dbReference>
<sequence length="255" mass="28634">MKPLHESVNQIPESAVIGLAFSGGKDSMACLHLLRDRLSFAIFVDTGFTLPETLECVTYARALVPMHVVRTDRKGQNAREGIPADVVPIDYTSFGQQFTGRKPVTIQSYRQCHFENVNKPLWDKAISLSVTHLVSGSRADEHKNAMTQAVMPFEEMTQLCPIHDWSEQDVLDYLETVMEVPAHYYAVPQSSSLDCFDCTAFVQETTEFIPWLREHYPERYAQYAIRNNALYSAIQDALGLPVPEPPAAPIVESLA</sequence>
<gene>
    <name evidence="2" type="ORF">NSJP_0601</name>
</gene>
<accession>A0A1W1I1R8</accession>
<evidence type="ECO:0000259" key="1">
    <source>
        <dbReference type="Pfam" id="PF01507"/>
    </source>
</evidence>
<dbReference type="Pfam" id="PF01507">
    <property type="entry name" value="PAPS_reduct"/>
    <property type="match status" value="1"/>
</dbReference>
<proteinExistence type="predicted"/>
<dbReference type="InterPro" id="IPR050128">
    <property type="entry name" value="Sulfate_adenylyltrnsfr_sub2"/>
</dbReference>
<evidence type="ECO:0000313" key="2">
    <source>
        <dbReference type="EMBL" id="SLM46773.1"/>
    </source>
</evidence>
<dbReference type="KEGG" id="nja:NSJP_0601"/>
<keyword evidence="3" id="KW-1185">Reference proteome</keyword>
<dbReference type="PANTHER" id="PTHR43196:SF2">
    <property type="entry name" value="PHOSPHOADENOSINE PHOSPHOSULFATE REDUCTASE"/>
    <property type="match status" value="1"/>
</dbReference>
<dbReference type="Gene3D" id="3.40.50.620">
    <property type="entry name" value="HUPs"/>
    <property type="match status" value="1"/>
</dbReference>
<dbReference type="InterPro" id="IPR002500">
    <property type="entry name" value="PAPS_reduct_dom"/>
</dbReference>
<dbReference type="RefSeq" id="WP_080885404.1">
    <property type="nucleotide sequence ID" value="NZ_LT828648.1"/>
</dbReference>
<dbReference type="OrthoDB" id="108476at2"/>
<feature type="domain" description="Phosphoadenosine phosphosulphate reductase" evidence="1">
    <location>
        <begin position="19"/>
        <end position="199"/>
    </location>
</feature>
<dbReference type="PANTHER" id="PTHR43196">
    <property type="entry name" value="SULFATE ADENYLYLTRANSFERASE SUBUNIT 2"/>
    <property type="match status" value="1"/>
</dbReference>
<dbReference type="AlphaFoldDB" id="A0A1W1I1R8"/>
<organism evidence="2 3">
    <name type="scientific">Nitrospira japonica</name>
    <dbReference type="NCBI Taxonomy" id="1325564"/>
    <lineage>
        <taxon>Bacteria</taxon>
        <taxon>Pseudomonadati</taxon>
        <taxon>Nitrospirota</taxon>
        <taxon>Nitrospiria</taxon>
        <taxon>Nitrospirales</taxon>
        <taxon>Nitrospiraceae</taxon>
        <taxon>Nitrospira</taxon>
    </lineage>
</organism>
<protein>
    <recommendedName>
        <fullName evidence="1">Phosphoadenosine phosphosulphate reductase domain-containing protein</fullName>
    </recommendedName>
</protein>
<reference evidence="2 3" key="1">
    <citation type="submission" date="2017-03" db="EMBL/GenBank/DDBJ databases">
        <authorList>
            <person name="Afonso C.L."/>
            <person name="Miller P.J."/>
            <person name="Scott M.A."/>
            <person name="Spackman E."/>
            <person name="Goraichik I."/>
            <person name="Dimitrov K.M."/>
            <person name="Suarez D.L."/>
            <person name="Swayne D.E."/>
        </authorList>
    </citation>
    <scope>NUCLEOTIDE SEQUENCE [LARGE SCALE GENOMIC DNA]</scope>
    <source>
        <strain evidence="2">Genome sequencing of Nitrospira japonica strain NJ11</strain>
    </source>
</reference>
<dbReference type="Proteomes" id="UP000192042">
    <property type="component" value="Chromosome I"/>
</dbReference>
<dbReference type="STRING" id="1325564.NSJP_0601"/>
<dbReference type="SUPFAM" id="SSF52402">
    <property type="entry name" value="Adenine nucleotide alpha hydrolases-like"/>
    <property type="match status" value="1"/>
</dbReference>
<dbReference type="InterPro" id="IPR014729">
    <property type="entry name" value="Rossmann-like_a/b/a_fold"/>
</dbReference>
<dbReference type="EMBL" id="LT828648">
    <property type="protein sequence ID" value="SLM46773.1"/>
    <property type="molecule type" value="Genomic_DNA"/>
</dbReference>
<evidence type="ECO:0000313" key="3">
    <source>
        <dbReference type="Proteomes" id="UP000192042"/>
    </source>
</evidence>
<name>A0A1W1I1R8_9BACT</name>